<dbReference type="Proteomes" id="UP001202581">
    <property type="component" value="Segment"/>
</dbReference>
<name>A0AA49BSB7_9CAUD</name>
<protein>
    <submittedName>
        <fullName evidence="2">Uncharacterized protein</fullName>
    </submittedName>
</protein>
<dbReference type="GeneID" id="77926844"/>
<evidence type="ECO:0000313" key="3">
    <source>
        <dbReference type="Proteomes" id="UP001202581"/>
    </source>
</evidence>
<evidence type="ECO:0000256" key="1">
    <source>
        <dbReference type="SAM" id="MobiDB-lite"/>
    </source>
</evidence>
<dbReference type="RefSeq" id="YP_010651243.1">
    <property type="nucleotide sequence ID" value="NC_070781.1"/>
</dbReference>
<sequence length="55" mass="6329">MTVRYCPKCYQNVVTVVQKPNCKHCDTITKPLDTRLPMPEDGEENDLLKGKHRKG</sequence>
<feature type="region of interest" description="Disordered" evidence="1">
    <location>
        <begin position="33"/>
        <end position="55"/>
    </location>
</feature>
<accession>A0AA49BSB7</accession>
<proteinExistence type="predicted"/>
<keyword evidence="3" id="KW-1185">Reference proteome</keyword>
<reference evidence="2" key="1">
    <citation type="submission" date="2021-12" db="EMBL/GenBank/DDBJ databases">
        <authorList>
            <person name="Khadka S."/>
            <person name="Uribe D.A."/>
            <person name="Klipsch I.N."/>
            <person name="Rene S.R."/>
            <person name="Jimenez M.L."/>
            <person name="Saini B.K."/>
            <person name="Zugasti M."/>
            <person name="Bullon R.M."/>
            <person name="Sharp C.D."/>
            <person name="Kapinga K.O."/>
            <person name="Warner C.P."/>
            <person name="Sarinana J."/>
            <person name="Jimenez A."/>
            <person name="Layton S.R."/>
            <person name="Nayek S."/>
            <person name="Hughes L.E."/>
            <person name="Garlena R.A."/>
            <person name="Russell D.A."/>
            <person name="Jacobs-Sera D."/>
            <person name="Hatfull G.F."/>
        </authorList>
    </citation>
    <scope>NUCLEOTIDE SEQUENCE</scope>
</reference>
<organism evidence="2 3">
    <name type="scientific">Streptomyces phage Tomas</name>
    <dbReference type="NCBI Taxonomy" id="2914443"/>
    <lineage>
        <taxon>Viruses</taxon>
        <taxon>Duplodnaviria</taxon>
        <taxon>Heunggongvirae</taxon>
        <taxon>Uroviricota</taxon>
        <taxon>Caudoviricetes</taxon>
        <taxon>Stanwilliamsviridae</taxon>
        <taxon>Boydwoodruffvirinae</taxon>
        <taxon>Tomasvirus</taxon>
        <taxon>Tomasvirus tomas</taxon>
    </lineage>
</organism>
<dbReference type="EMBL" id="OL829978">
    <property type="protein sequence ID" value="UMO76304.1"/>
    <property type="molecule type" value="Genomic_DNA"/>
</dbReference>
<evidence type="ECO:0000313" key="2">
    <source>
        <dbReference type="EMBL" id="UMO76304.1"/>
    </source>
</evidence>
<dbReference type="KEGG" id="vg:77926844"/>
<gene>
    <name evidence="2" type="primary">126</name>
    <name evidence="2" type="ORF">SEA_TOMAS_126</name>
</gene>